<evidence type="ECO:0000259" key="3">
    <source>
        <dbReference type="Pfam" id="PF26180"/>
    </source>
</evidence>
<name>A0A4U6T3P7_SETVI</name>
<dbReference type="EMBL" id="CM016560">
    <property type="protein sequence ID" value="TKV96230.1"/>
    <property type="molecule type" value="Genomic_DNA"/>
</dbReference>
<feature type="domain" description="PAP/OAS1 substrate-binding-related" evidence="3">
    <location>
        <begin position="163"/>
        <end position="316"/>
    </location>
</feature>
<dbReference type="Proteomes" id="UP000298652">
    <property type="component" value="Chromosome 9"/>
</dbReference>
<dbReference type="InterPro" id="IPR058921">
    <property type="entry name" value="PAP/OAS1-rel"/>
</dbReference>
<evidence type="ECO:0000259" key="2">
    <source>
        <dbReference type="Pfam" id="PF22600"/>
    </source>
</evidence>
<feature type="region of interest" description="Disordered" evidence="1">
    <location>
        <begin position="1"/>
        <end position="21"/>
    </location>
</feature>
<evidence type="ECO:0000313" key="4">
    <source>
        <dbReference type="EMBL" id="TKV96230.1"/>
    </source>
</evidence>
<dbReference type="SUPFAM" id="SSF81631">
    <property type="entry name" value="PAP/OAS1 substrate-binding domain"/>
    <property type="match status" value="1"/>
</dbReference>
<feature type="region of interest" description="Disordered" evidence="1">
    <location>
        <begin position="692"/>
        <end position="720"/>
    </location>
</feature>
<dbReference type="PANTHER" id="PTHR45979:SF3">
    <property type="entry name" value="EXPRESSED PROTEIN"/>
    <property type="match status" value="1"/>
</dbReference>
<feature type="compositionally biased region" description="Basic and acidic residues" evidence="1">
    <location>
        <begin position="701"/>
        <end position="713"/>
    </location>
</feature>
<dbReference type="Pfam" id="PF26180">
    <property type="entry name" value="PAP-OAS1"/>
    <property type="match status" value="2"/>
</dbReference>
<evidence type="ECO:0000313" key="5">
    <source>
        <dbReference type="Proteomes" id="UP000298652"/>
    </source>
</evidence>
<dbReference type="InterPro" id="IPR058920">
    <property type="entry name" value="PAP-OAS1-bd-rel"/>
</dbReference>
<dbReference type="Gene3D" id="3.30.460.10">
    <property type="entry name" value="Beta Polymerase, domain 2"/>
    <property type="match status" value="1"/>
</dbReference>
<dbReference type="InterPro" id="IPR054708">
    <property type="entry name" value="MTPAP-like_central"/>
</dbReference>
<dbReference type="CDD" id="cd05402">
    <property type="entry name" value="NT_PAP_TUTase"/>
    <property type="match status" value="1"/>
</dbReference>
<reference evidence="4" key="1">
    <citation type="submission" date="2019-03" db="EMBL/GenBank/DDBJ databases">
        <title>WGS assembly of Setaria viridis.</title>
        <authorList>
            <person name="Huang P."/>
            <person name="Jenkins J."/>
            <person name="Grimwood J."/>
            <person name="Barry K."/>
            <person name="Healey A."/>
            <person name="Mamidi S."/>
            <person name="Sreedasyam A."/>
            <person name="Shu S."/>
            <person name="Feldman M."/>
            <person name="Wu J."/>
            <person name="Yu Y."/>
            <person name="Chen C."/>
            <person name="Johnson J."/>
            <person name="Rokhsar D."/>
            <person name="Baxter I."/>
            <person name="Schmutz J."/>
            <person name="Brutnell T."/>
            <person name="Kellogg E."/>
        </authorList>
    </citation>
    <scope>NUCLEOTIDE SEQUENCE [LARGE SCALE GENOMIC DNA]</scope>
</reference>
<dbReference type="Gramene" id="TKV96230">
    <property type="protein sequence ID" value="TKV96230"/>
    <property type="gene ID" value="SEVIR_9G416400v2"/>
</dbReference>
<feature type="compositionally biased region" description="Polar residues" evidence="1">
    <location>
        <begin position="614"/>
        <end position="640"/>
    </location>
</feature>
<dbReference type="SUPFAM" id="SSF81301">
    <property type="entry name" value="Nucleotidyltransferase"/>
    <property type="match status" value="1"/>
</dbReference>
<dbReference type="AlphaFoldDB" id="A0A4U6T3P7"/>
<dbReference type="Pfam" id="PF22600">
    <property type="entry name" value="MTPAP-like_central"/>
    <property type="match status" value="1"/>
</dbReference>
<proteinExistence type="predicted"/>
<dbReference type="Gene3D" id="1.10.1410.10">
    <property type="match status" value="1"/>
</dbReference>
<dbReference type="OMA" id="DESNWGA"/>
<gene>
    <name evidence="4" type="ORF">SEVIR_9G416400v2</name>
</gene>
<sequence>MAAGGRGAPAPAPAPEAVPAGGVAAAGAAADEVVRRVRPTEASERRRAEVVDYARRLVGSALGCEVLAFGSVPLKTYLPDGDIDLTVLGNTSYDSTLVNDVSCILESEEQNSDAEFVVKDLERINAEVRLIKCTIENIIVDISFNQTGGICALCFLELVDRKVGKNHLFKRSIILIKAWCYYESRLLGAHHGLISTYALEVLILYIFNLFHKSLNSPLEVLYRFLEYFSKFDWDNYCISLNGPVALSSLPNLIVEATFAHTDDLLFDKEFIKSSVDKAIVPPRNSDACYTRFRPKHLNIIDPLKEYNNLGRSVNRGLNWPRYVYLEKLSFTTGDAASFNRIRTAFLYGARKLGHILMLPPEVIPDEIYVFFKNTLGRNGRGVRPDTDSNGALRASFGTGEALLEDISSMKISCNEEHENITSYHLSKSLCDENLYVGMNGPTHLSSSFPRVHNTALSTDLSTRSSNFVHHAPKQYSSFYQGNGRAGSGKCYLNQEVEQECIQSQVPLNNPSPLNSFAGVNASELVTEQKIIDVPVEKQHLPPSPLSLPDLSGDLDSQFRCLRQVQYHLEYLFDGFLQSVQDASSADTFEKDPFHIPACSILLNRDSGTPRLLLPSSSKSNGRNVSPVSFSQSTEYALQHSQNQNPLDRICQENISLPSQTNVPSNGLSPSSSYAASEVSSVSRCYSFEDSAEMHGSGTDMHFPRKSCDTHKEQLASSRENGKILSNQTVSFESNQSPAPGAKFVSHKEQVALDSRTNEIAVDQALKIQGYLQSDREIVEKLNCHTQKKIFSHDNEARQVPKYRQDVCSNKNFLQKRCDTGMECTRAPGTMNQMPKHQSFNNRNTTECARSSLSKNLPIKQSFGTWKEHEIFDLPTKQRPICQPLKLENRRSGWDCSKKIPAEKQNYNNHKVPLSFVGGAGDISSQEKPPVSKTFQPYFPVANGRPLETIEFGSLGPFALKSNRATNTQTASKAFTFASPLVLQRSRAATTQNRPPGFCKVGDEDEFPPLSAGIRIFLGALI</sequence>
<evidence type="ECO:0008006" key="6">
    <source>
        <dbReference type="Google" id="ProtNLM"/>
    </source>
</evidence>
<feature type="domain" description="PAP/OAS1 substrate-binding-related" evidence="3">
    <location>
        <begin position="336"/>
        <end position="375"/>
    </location>
</feature>
<dbReference type="PANTHER" id="PTHR45979">
    <property type="entry name" value="PAP/OAS1 SUBSTRATE-BINDING DOMAIN SUPERFAMILY"/>
    <property type="match status" value="1"/>
</dbReference>
<evidence type="ECO:0000256" key="1">
    <source>
        <dbReference type="SAM" id="MobiDB-lite"/>
    </source>
</evidence>
<feature type="domain" description="Poly(A) RNA polymerase mitochondrial-like central palm" evidence="2">
    <location>
        <begin position="32"/>
        <end position="150"/>
    </location>
</feature>
<organism evidence="4 5">
    <name type="scientific">Setaria viridis</name>
    <name type="common">Green bristlegrass</name>
    <name type="synonym">Setaria italica subsp. viridis</name>
    <dbReference type="NCBI Taxonomy" id="4556"/>
    <lineage>
        <taxon>Eukaryota</taxon>
        <taxon>Viridiplantae</taxon>
        <taxon>Streptophyta</taxon>
        <taxon>Embryophyta</taxon>
        <taxon>Tracheophyta</taxon>
        <taxon>Spermatophyta</taxon>
        <taxon>Magnoliopsida</taxon>
        <taxon>Liliopsida</taxon>
        <taxon>Poales</taxon>
        <taxon>Poaceae</taxon>
        <taxon>PACMAD clade</taxon>
        <taxon>Panicoideae</taxon>
        <taxon>Panicodae</taxon>
        <taxon>Paniceae</taxon>
        <taxon>Cenchrinae</taxon>
        <taxon>Setaria</taxon>
    </lineage>
</organism>
<dbReference type="InterPro" id="IPR043519">
    <property type="entry name" value="NT_sf"/>
</dbReference>
<feature type="region of interest" description="Disordered" evidence="1">
    <location>
        <begin position="611"/>
        <end position="640"/>
    </location>
</feature>
<accession>A0A4U6T3P7</accession>
<protein>
    <recommendedName>
        <fullName evidence="6">PAP-associated domain-containing protein</fullName>
    </recommendedName>
</protein>
<keyword evidence="5" id="KW-1185">Reference proteome</keyword>